<evidence type="ECO:0000313" key="7">
    <source>
        <dbReference type="EMBL" id="GAA4712522.1"/>
    </source>
</evidence>
<keyword evidence="5" id="KW-1133">Transmembrane helix</keyword>
<evidence type="ECO:0000256" key="1">
    <source>
        <dbReference type="ARBA" id="ARBA00022679"/>
    </source>
</evidence>
<dbReference type="PANTHER" id="PTHR13943">
    <property type="entry name" value="HRAS-LIKE SUPPRESSOR - RELATED"/>
    <property type="match status" value="1"/>
</dbReference>
<feature type="domain" description="LRAT" evidence="6">
    <location>
        <begin position="39"/>
        <end position="136"/>
    </location>
</feature>
<evidence type="ECO:0000256" key="5">
    <source>
        <dbReference type="SAM" id="Phobius"/>
    </source>
</evidence>
<gene>
    <name evidence="7" type="ORF">GCM10023349_34500</name>
</gene>
<keyword evidence="8" id="KW-1185">Reference proteome</keyword>
<feature type="compositionally biased region" description="Basic and acidic residues" evidence="4">
    <location>
        <begin position="18"/>
        <end position="35"/>
    </location>
</feature>
<evidence type="ECO:0000256" key="2">
    <source>
        <dbReference type="ARBA" id="ARBA00022801"/>
    </source>
</evidence>
<evidence type="ECO:0000313" key="8">
    <source>
        <dbReference type="Proteomes" id="UP001499974"/>
    </source>
</evidence>
<keyword evidence="1" id="KW-0808">Transferase</keyword>
<keyword evidence="5" id="KW-0812">Transmembrane</keyword>
<keyword evidence="5" id="KW-0472">Membrane</keyword>
<dbReference type="PROSITE" id="PS51934">
    <property type="entry name" value="LRAT"/>
    <property type="match status" value="1"/>
</dbReference>
<dbReference type="PANTHER" id="PTHR13943:SF77">
    <property type="entry name" value="LRAT DOMAIN-CONTAINING PROTEIN"/>
    <property type="match status" value="1"/>
</dbReference>
<evidence type="ECO:0000256" key="3">
    <source>
        <dbReference type="ARBA" id="ARBA00023098"/>
    </source>
</evidence>
<dbReference type="EMBL" id="BAABKM010000002">
    <property type="protein sequence ID" value="GAA4712522.1"/>
    <property type="molecule type" value="Genomic_DNA"/>
</dbReference>
<dbReference type="Gene3D" id="3.90.1720.10">
    <property type="entry name" value="endopeptidase domain like (from Nostoc punctiforme)"/>
    <property type="match status" value="1"/>
</dbReference>
<proteinExistence type="predicted"/>
<dbReference type="InterPro" id="IPR007053">
    <property type="entry name" value="LRAT_dom"/>
</dbReference>
<dbReference type="Pfam" id="PF04970">
    <property type="entry name" value="LRAT"/>
    <property type="match status" value="1"/>
</dbReference>
<dbReference type="Proteomes" id="UP001499974">
    <property type="component" value="Unassembled WGS sequence"/>
</dbReference>
<protein>
    <recommendedName>
        <fullName evidence="6">LRAT domain-containing protein</fullName>
    </recommendedName>
</protein>
<reference evidence="8" key="1">
    <citation type="journal article" date="2019" name="Int. J. Syst. Evol. Microbiol.">
        <title>The Global Catalogue of Microorganisms (GCM) 10K type strain sequencing project: providing services to taxonomists for standard genome sequencing and annotation.</title>
        <authorList>
            <consortium name="The Broad Institute Genomics Platform"/>
            <consortium name="The Broad Institute Genome Sequencing Center for Infectious Disease"/>
            <person name="Wu L."/>
            <person name="Ma J."/>
        </authorList>
    </citation>
    <scope>NUCLEOTIDE SEQUENCE [LARGE SCALE GENOMIC DNA]</scope>
    <source>
        <strain evidence="8">JCM 18531</strain>
    </source>
</reference>
<dbReference type="InterPro" id="IPR051496">
    <property type="entry name" value="H-rev107_PLA/AT"/>
</dbReference>
<keyword evidence="3" id="KW-0443">Lipid metabolism</keyword>
<evidence type="ECO:0000259" key="6">
    <source>
        <dbReference type="PROSITE" id="PS51934"/>
    </source>
</evidence>
<organism evidence="7 8">
    <name type="scientific">Nocardioides conyzicola</name>
    <dbReference type="NCBI Taxonomy" id="1651781"/>
    <lineage>
        <taxon>Bacteria</taxon>
        <taxon>Bacillati</taxon>
        <taxon>Actinomycetota</taxon>
        <taxon>Actinomycetes</taxon>
        <taxon>Propionibacteriales</taxon>
        <taxon>Nocardioidaceae</taxon>
        <taxon>Nocardioides</taxon>
    </lineage>
</organism>
<comment type="caution">
    <text evidence="7">The sequence shown here is derived from an EMBL/GenBank/DDBJ whole genome shotgun (WGS) entry which is preliminary data.</text>
</comment>
<feature type="region of interest" description="Disordered" evidence="4">
    <location>
        <begin position="1"/>
        <end position="35"/>
    </location>
</feature>
<feature type="transmembrane region" description="Helical" evidence="5">
    <location>
        <begin position="157"/>
        <end position="175"/>
    </location>
</feature>
<sequence length="200" mass="21872">MGSILMHGREPSPVMLASEKDRHTRGTRGADDGMARGDHVYVHRGRYSHHGIDCGDGTVIHYVRPRVGVRRVARTAFQELAGDAKVHVRAYDERVSPDETIRNAESRLGTANYHLLRNNCEHFAAWCCTGRAVSAQVRRWLLGAQGALASFVAAESMGAHLALLGAGAGLVAVVRPMGRRRRWQRATFVAEGVDAHPMAS</sequence>
<accession>A0ABP8XRQ3</accession>
<keyword evidence="2" id="KW-0378">Hydrolase</keyword>
<evidence type="ECO:0000256" key="4">
    <source>
        <dbReference type="SAM" id="MobiDB-lite"/>
    </source>
</evidence>
<name>A0ABP8XRQ3_9ACTN</name>